<dbReference type="PANTHER" id="PTHR43861">
    <property type="entry name" value="TRANS-ACONITATE 2-METHYLTRANSFERASE-RELATED"/>
    <property type="match status" value="1"/>
</dbReference>
<dbReference type="GO" id="GO:0032259">
    <property type="term" value="P:methylation"/>
    <property type="evidence" value="ECO:0007669"/>
    <property type="project" value="UniProtKB-KW"/>
</dbReference>
<protein>
    <submittedName>
        <fullName evidence="4">Methyltransferase domain-containing protein</fullName>
    </submittedName>
</protein>
<name>A0A1Y5XYM5_KIBAR</name>
<dbReference type="InterPro" id="IPR041698">
    <property type="entry name" value="Methyltransf_25"/>
</dbReference>
<evidence type="ECO:0000313" key="5">
    <source>
        <dbReference type="Proteomes" id="UP000192674"/>
    </source>
</evidence>
<organism evidence="4 5">
    <name type="scientific">Kibdelosporangium aridum</name>
    <dbReference type="NCBI Taxonomy" id="2030"/>
    <lineage>
        <taxon>Bacteria</taxon>
        <taxon>Bacillati</taxon>
        <taxon>Actinomycetota</taxon>
        <taxon>Actinomycetes</taxon>
        <taxon>Pseudonocardiales</taxon>
        <taxon>Pseudonocardiaceae</taxon>
        <taxon>Kibdelosporangium</taxon>
    </lineage>
</organism>
<dbReference type="InterPro" id="IPR029063">
    <property type="entry name" value="SAM-dependent_MTases_sf"/>
</dbReference>
<dbReference type="SUPFAM" id="SSF53335">
    <property type="entry name" value="S-adenosyl-L-methionine-dependent methyltransferases"/>
    <property type="match status" value="1"/>
</dbReference>
<evidence type="ECO:0000313" key="4">
    <source>
        <dbReference type="EMBL" id="SMD18539.1"/>
    </source>
</evidence>
<sequence length="172" mass="18334">MKVPDRVRWALSVVDPGPADRVLEIGCGPGVAAALICDRLETGHLLAIDRSPVAVQRAADRNASHVDAGRLEVRQSALDDLEVPAASLDKAFCVNVNLFWVRDPSAELTVLRKALRPGGILYILYGDGPTGDDRVTPVIVEALERNGFVGVEVIEGAGFGVRGEDCRTPLVA</sequence>
<dbReference type="CDD" id="cd02440">
    <property type="entry name" value="AdoMet_MTases"/>
    <property type="match status" value="1"/>
</dbReference>
<keyword evidence="5" id="KW-1185">Reference proteome</keyword>
<dbReference type="RefSeq" id="WP_084430057.1">
    <property type="nucleotide sequence ID" value="NZ_FWXV01000005.1"/>
</dbReference>
<evidence type="ECO:0000259" key="3">
    <source>
        <dbReference type="Pfam" id="PF13649"/>
    </source>
</evidence>
<dbReference type="Proteomes" id="UP000192674">
    <property type="component" value="Unassembled WGS sequence"/>
</dbReference>
<dbReference type="OrthoDB" id="4571118at2"/>
<accession>A0A1Y5XYM5</accession>
<keyword evidence="1 4" id="KW-0489">Methyltransferase</keyword>
<dbReference type="PANTHER" id="PTHR43861:SF1">
    <property type="entry name" value="TRANS-ACONITATE 2-METHYLTRANSFERASE"/>
    <property type="match status" value="1"/>
</dbReference>
<gene>
    <name evidence="4" type="ORF">SAMN05661093_05817</name>
</gene>
<feature type="domain" description="Methyltransferase" evidence="3">
    <location>
        <begin position="22"/>
        <end position="119"/>
    </location>
</feature>
<dbReference type="AlphaFoldDB" id="A0A1Y5XYM5"/>
<proteinExistence type="predicted"/>
<reference evidence="4 5" key="1">
    <citation type="submission" date="2017-04" db="EMBL/GenBank/DDBJ databases">
        <authorList>
            <person name="Afonso C.L."/>
            <person name="Miller P.J."/>
            <person name="Scott M.A."/>
            <person name="Spackman E."/>
            <person name="Goraichik I."/>
            <person name="Dimitrov K.M."/>
            <person name="Suarez D.L."/>
            <person name="Swayne D.E."/>
        </authorList>
    </citation>
    <scope>NUCLEOTIDE SEQUENCE [LARGE SCALE GENOMIC DNA]</scope>
    <source>
        <strain evidence="4 5">DSM 43828</strain>
    </source>
</reference>
<evidence type="ECO:0000256" key="1">
    <source>
        <dbReference type="ARBA" id="ARBA00022603"/>
    </source>
</evidence>
<evidence type="ECO:0000256" key="2">
    <source>
        <dbReference type="ARBA" id="ARBA00022679"/>
    </source>
</evidence>
<dbReference type="Pfam" id="PF13649">
    <property type="entry name" value="Methyltransf_25"/>
    <property type="match status" value="1"/>
</dbReference>
<keyword evidence="2 4" id="KW-0808">Transferase</keyword>
<dbReference type="Gene3D" id="3.40.50.150">
    <property type="entry name" value="Vaccinia Virus protein VP39"/>
    <property type="match status" value="1"/>
</dbReference>
<dbReference type="GO" id="GO:0008168">
    <property type="term" value="F:methyltransferase activity"/>
    <property type="evidence" value="ECO:0007669"/>
    <property type="project" value="UniProtKB-KW"/>
</dbReference>
<dbReference type="EMBL" id="FWXV01000005">
    <property type="protein sequence ID" value="SMD18539.1"/>
    <property type="molecule type" value="Genomic_DNA"/>
</dbReference>